<dbReference type="EMBL" id="RCSX01000050">
    <property type="protein sequence ID" value="KAF7913372.1"/>
    <property type="molecule type" value="Genomic_DNA"/>
</dbReference>
<evidence type="ECO:0000313" key="3">
    <source>
        <dbReference type="EMBL" id="KAF7913372.1"/>
    </source>
</evidence>
<sequence length="192" mass="20428">MPSSTTIGTILVVVVVGTVCGLAGLYYWGNRGKGRSGPSKHTSRHSSRAPPLVPPPKIPPYRNGTLGTRAGHISPGVPSPAVRKNSGRPATLPGDRQLPQLSQHDRSRQPPQTGLNAPELIHPQPVKPQPVKPQPVKPQPVKPQPVKPQQPPQPYPVQPQPPLRIIIPPPVAGGLYGLKGVFPQPKRGGRSP</sequence>
<protein>
    <submittedName>
        <fullName evidence="3">Uncharacterized protein</fullName>
    </submittedName>
</protein>
<dbReference type="RefSeq" id="XP_038804431.1">
    <property type="nucleotide sequence ID" value="XM_038959219.1"/>
</dbReference>
<feature type="region of interest" description="Disordered" evidence="1">
    <location>
        <begin position="30"/>
        <end position="192"/>
    </location>
</feature>
<dbReference type="GeneID" id="62238368"/>
<feature type="transmembrane region" description="Helical" evidence="2">
    <location>
        <begin position="6"/>
        <end position="28"/>
    </location>
</feature>
<reference evidence="3 4" key="1">
    <citation type="journal article" date="2020" name="Genome Biol. Evol.">
        <title>Comparative genomics of Sclerotiniaceae.</title>
        <authorList>
            <person name="Valero Jimenez C.A."/>
            <person name="Steentjes M."/>
            <person name="Scholten O.E."/>
            <person name="Van Kan J.A.L."/>
        </authorList>
    </citation>
    <scope>NUCLEOTIDE SEQUENCE [LARGE SCALE GENOMIC DNA]</scope>
    <source>
        <strain evidence="3 4">B1</strain>
    </source>
</reference>
<evidence type="ECO:0000256" key="1">
    <source>
        <dbReference type="SAM" id="MobiDB-lite"/>
    </source>
</evidence>
<evidence type="ECO:0000256" key="2">
    <source>
        <dbReference type="SAM" id="Phobius"/>
    </source>
</evidence>
<keyword evidence="2" id="KW-1133">Transmembrane helix</keyword>
<accession>A0ABQ7I5E6</accession>
<evidence type="ECO:0000313" key="4">
    <source>
        <dbReference type="Proteomes" id="UP000783213"/>
    </source>
</evidence>
<keyword evidence="2" id="KW-0472">Membrane</keyword>
<name>A0ABQ7I5E6_9HELO</name>
<comment type="caution">
    <text evidence="3">The sequence shown here is derived from an EMBL/GenBank/DDBJ whole genome shotgun (WGS) entry which is preliminary data.</text>
</comment>
<proteinExistence type="predicted"/>
<keyword evidence="4" id="KW-1185">Reference proteome</keyword>
<keyword evidence="2" id="KW-0812">Transmembrane</keyword>
<feature type="compositionally biased region" description="Pro residues" evidence="1">
    <location>
        <begin position="125"/>
        <end position="171"/>
    </location>
</feature>
<gene>
    <name evidence="3" type="ORF">EAE98_011597</name>
</gene>
<organism evidence="3 4">
    <name type="scientific">Botrytis deweyae</name>
    <dbReference type="NCBI Taxonomy" id="2478750"/>
    <lineage>
        <taxon>Eukaryota</taxon>
        <taxon>Fungi</taxon>
        <taxon>Dikarya</taxon>
        <taxon>Ascomycota</taxon>
        <taxon>Pezizomycotina</taxon>
        <taxon>Leotiomycetes</taxon>
        <taxon>Helotiales</taxon>
        <taxon>Sclerotiniaceae</taxon>
        <taxon>Botrytis</taxon>
    </lineage>
</organism>
<dbReference type="Proteomes" id="UP000783213">
    <property type="component" value="Unassembled WGS sequence"/>
</dbReference>